<evidence type="ECO:0000256" key="4">
    <source>
        <dbReference type="ARBA" id="ARBA00023163"/>
    </source>
</evidence>
<keyword evidence="4" id="KW-0804">Transcription</keyword>
<dbReference type="PANTHER" id="PTHR43133">
    <property type="entry name" value="RNA POLYMERASE ECF-TYPE SIGMA FACTO"/>
    <property type="match status" value="1"/>
</dbReference>
<dbReference type="InterPro" id="IPR014284">
    <property type="entry name" value="RNA_pol_sigma-70_dom"/>
</dbReference>
<feature type="domain" description="RNA polymerase sigma factor 70 region 4 type 2" evidence="6">
    <location>
        <begin position="136"/>
        <end position="188"/>
    </location>
</feature>
<dbReference type="Pfam" id="PF04542">
    <property type="entry name" value="Sigma70_r2"/>
    <property type="match status" value="1"/>
</dbReference>
<protein>
    <submittedName>
        <fullName evidence="7">RNA polymerase sigma-70 factor (ECF subfamily)</fullName>
    </submittedName>
</protein>
<dbReference type="Pfam" id="PF08281">
    <property type="entry name" value="Sigma70_r4_2"/>
    <property type="match status" value="1"/>
</dbReference>
<evidence type="ECO:0000259" key="5">
    <source>
        <dbReference type="Pfam" id="PF04542"/>
    </source>
</evidence>
<dbReference type="Proteomes" id="UP000559182">
    <property type="component" value="Unassembled WGS sequence"/>
</dbReference>
<keyword evidence="3" id="KW-0731">Sigma factor</keyword>
<name>A0A839N1I3_9MICO</name>
<dbReference type="NCBIfam" id="NF007228">
    <property type="entry name" value="PRK09646.1"/>
    <property type="match status" value="1"/>
</dbReference>
<dbReference type="InterPro" id="IPR039425">
    <property type="entry name" value="RNA_pol_sigma-70-like"/>
</dbReference>
<evidence type="ECO:0000256" key="2">
    <source>
        <dbReference type="ARBA" id="ARBA00023015"/>
    </source>
</evidence>
<sequence>MHAVPDDPAQPDGQPGDELAAILAQCARGDEGQFARLYDATAARIFGLVRRIVRDPTQSEEVTQEVYLQIWRQCARFDPSAGSAVGWMMTIAHRRAVDRVRSAQARTERETAYDARQQTVPYDTTAENAHRELDAERVRKALGNLTPTQRSAIDLAYFGGYTHREVAALLNLPMGTAKTRIRDGLIRLRDTMGVEQ</sequence>
<dbReference type="GO" id="GO:0006352">
    <property type="term" value="P:DNA-templated transcription initiation"/>
    <property type="evidence" value="ECO:0007669"/>
    <property type="project" value="InterPro"/>
</dbReference>
<evidence type="ECO:0000313" key="8">
    <source>
        <dbReference type="Proteomes" id="UP000559182"/>
    </source>
</evidence>
<dbReference type="AlphaFoldDB" id="A0A839N1I3"/>
<dbReference type="NCBIfam" id="TIGR02937">
    <property type="entry name" value="sigma70-ECF"/>
    <property type="match status" value="1"/>
</dbReference>
<dbReference type="CDD" id="cd06171">
    <property type="entry name" value="Sigma70_r4"/>
    <property type="match status" value="1"/>
</dbReference>
<proteinExistence type="inferred from homology"/>
<dbReference type="PANTHER" id="PTHR43133:SF66">
    <property type="entry name" value="ECF RNA POLYMERASE SIGMA FACTOR SIGK"/>
    <property type="match status" value="1"/>
</dbReference>
<dbReference type="Gene3D" id="1.10.1740.10">
    <property type="match status" value="1"/>
</dbReference>
<dbReference type="SUPFAM" id="SSF88946">
    <property type="entry name" value="Sigma2 domain of RNA polymerase sigma factors"/>
    <property type="match status" value="1"/>
</dbReference>
<dbReference type="InterPro" id="IPR013325">
    <property type="entry name" value="RNA_pol_sigma_r2"/>
</dbReference>
<accession>A0A839N1I3</accession>
<dbReference type="InterPro" id="IPR013249">
    <property type="entry name" value="RNA_pol_sigma70_r4_t2"/>
</dbReference>
<dbReference type="EMBL" id="JACHVQ010000001">
    <property type="protein sequence ID" value="MBB2891568.1"/>
    <property type="molecule type" value="Genomic_DNA"/>
</dbReference>
<dbReference type="InterPro" id="IPR007627">
    <property type="entry name" value="RNA_pol_sigma70_r2"/>
</dbReference>
<dbReference type="SUPFAM" id="SSF88659">
    <property type="entry name" value="Sigma3 and sigma4 domains of RNA polymerase sigma factors"/>
    <property type="match status" value="1"/>
</dbReference>
<dbReference type="InterPro" id="IPR036388">
    <property type="entry name" value="WH-like_DNA-bd_sf"/>
</dbReference>
<feature type="domain" description="RNA polymerase sigma-70 region 2" evidence="5">
    <location>
        <begin position="37"/>
        <end position="104"/>
    </location>
</feature>
<dbReference type="GO" id="GO:0016987">
    <property type="term" value="F:sigma factor activity"/>
    <property type="evidence" value="ECO:0007669"/>
    <property type="project" value="UniProtKB-KW"/>
</dbReference>
<comment type="caution">
    <text evidence="7">The sequence shown here is derived from an EMBL/GenBank/DDBJ whole genome shotgun (WGS) entry which is preliminary data.</text>
</comment>
<evidence type="ECO:0000256" key="3">
    <source>
        <dbReference type="ARBA" id="ARBA00023082"/>
    </source>
</evidence>
<dbReference type="RefSeq" id="WP_183319819.1">
    <property type="nucleotide sequence ID" value="NZ_JACHVQ010000001.1"/>
</dbReference>
<evidence type="ECO:0000313" key="7">
    <source>
        <dbReference type="EMBL" id="MBB2891568.1"/>
    </source>
</evidence>
<evidence type="ECO:0000256" key="1">
    <source>
        <dbReference type="ARBA" id="ARBA00010641"/>
    </source>
</evidence>
<keyword evidence="2" id="KW-0805">Transcription regulation</keyword>
<evidence type="ECO:0000259" key="6">
    <source>
        <dbReference type="Pfam" id="PF08281"/>
    </source>
</evidence>
<dbReference type="InterPro" id="IPR013324">
    <property type="entry name" value="RNA_pol_sigma_r3/r4-like"/>
</dbReference>
<dbReference type="GO" id="GO:0003677">
    <property type="term" value="F:DNA binding"/>
    <property type="evidence" value="ECO:0007669"/>
    <property type="project" value="InterPro"/>
</dbReference>
<gene>
    <name evidence="7" type="ORF">FHU39_001552</name>
</gene>
<comment type="similarity">
    <text evidence="1">Belongs to the sigma-70 factor family. ECF subfamily.</text>
</comment>
<organism evidence="7 8">
    <name type="scientific">Flexivirga oryzae</name>
    <dbReference type="NCBI Taxonomy" id="1794944"/>
    <lineage>
        <taxon>Bacteria</taxon>
        <taxon>Bacillati</taxon>
        <taxon>Actinomycetota</taxon>
        <taxon>Actinomycetes</taxon>
        <taxon>Micrococcales</taxon>
        <taxon>Dermacoccaceae</taxon>
        <taxon>Flexivirga</taxon>
    </lineage>
</organism>
<keyword evidence="8" id="KW-1185">Reference proteome</keyword>
<reference evidence="7 8" key="1">
    <citation type="submission" date="2020-08" db="EMBL/GenBank/DDBJ databases">
        <title>Sequencing the genomes of 1000 actinobacteria strains.</title>
        <authorList>
            <person name="Klenk H.-P."/>
        </authorList>
    </citation>
    <scope>NUCLEOTIDE SEQUENCE [LARGE SCALE GENOMIC DNA]</scope>
    <source>
        <strain evidence="7 8">DSM 105369</strain>
    </source>
</reference>
<dbReference type="Gene3D" id="1.10.10.10">
    <property type="entry name" value="Winged helix-like DNA-binding domain superfamily/Winged helix DNA-binding domain"/>
    <property type="match status" value="1"/>
</dbReference>